<dbReference type="GeneID" id="55609912"/>
<dbReference type="RefSeq" id="YP_009839618.1">
    <property type="nucleotide sequence ID" value="NC_048721.1"/>
</dbReference>
<accession>A0A345M8V8</accession>
<reference evidence="1 2" key="1">
    <citation type="submission" date="2018-07" db="EMBL/GenBank/DDBJ databases">
        <authorList>
            <person name="Cook J.L."/>
            <person name="Tucker S.D."/>
            <person name="Kassa A.K."/>
            <person name="Jones J.A."/>
            <person name="Khadka D."/>
            <person name="Klug H.M."/>
            <person name="Layton S.R."/>
            <person name="Nayek S."/>
            <person name="Bhuiyan S."/>
            <person name="Kim T."/>
            <person name="Hughes L.E."/>
            <person name="Garlena R.A."/>
            <person name="Russell D.A."/>
            <person name="Pope W.H."/>
            <person name="Jacobs-Sera D."/>
            <person name="Hatfull G.F."/>
        </authorList>
    </citation>
    <scope>NUCLEOTIDE SEQUENCE [LARGE SCALE GENOMIC DNA]</scope>
</reference>
<evidence type="ECO:0000313" key="1">
    <source>
        <dbReference type="EMBL" id="AXH66929.1"/>
    </source>
</evidence>
<sequence>MAKYRVGQQIVVTQFVQKGVEYAGRRGFVEIVESRGRYTVLLYETEYNGIKVPECTIDVRENNIRKA</sequence>
<dbReference type="Proteomes" id="UP000259988">
    <property type="component" value="Segment"/>
</dbReference>
<keyword evidence="2" id="KW-1185">Reference proteome</keyword>
<dbReference type="KEGG" id="vg:55609912"/>
<name>A0A345M8V8_9CAUD</name>
<organism evidence="1 2">
    <name type="scientific">Streptomyces phage StarPlatinum</name>
    <dbReference type="NCBI Taxonomy" id="2283265"/>
    <lineage>
        <taxon>Viruses</taxon>
        <taxon>Duplodnaviria</taxon>
        <taxon>Heunggongvirae</taxon>
        <taxon>Uroviricota</taxon>
        <taxon>Caudoviricetes</taxon>
        <taxon>Stanwilliamsviridae</taxon>
        <taxon>Boydwoodruffvirinae</taxon>
        <taxon>Karimacvirus</taxon>
        <taxon>Karimacvirus starplatinum</taxon>
        <taxon>Streptomyces virus StarPlatinum</taxon>
    </lineage>
</organism>
<protein>
    <submittedName>
        <fullName evidence="1">Uncharacterized protein</fullName>
    </submittedName>
</protein>
<dbReference type="EMBL" id="MH576965">
    <property type="protein sequence ID" value="AXH66929.1"/>
    <property type="molecule type" value="Genomic_DNA"/>
</dbReference>
<gene>
    <name evidence="1" type="primary">221</name>
    <name evidence="1" type="ORF">SEA_STARPLATINUM_221</name>
</gene>
<evidence type="ECO:0000313" key="2">
    <source>
        <dbReference type="Proteomes" id="UP000259988"/>
    </source>
</evidence>
<proteinExistence type="predicted"/>